<name>A0ABU4UG84_9GAMM</name>
<dbReference type="RefSeq" id="WP_319961510.1">
    <property type="nucleotide sequence ID" value="NZ_JAXARY010000008.1"/>
</dbReference>
<comment type="similarity">
    <text evidence="7">Belongs to the PINc/VapC protein family.</text>
</comment>
<organism evidence="9 10">
    <name type="scientific">Methylomonas defluvii</name>
    <dbReference type="NCBI Taxonomy" id="3045149"/>
    <lineage>
        <taxon>Bacteria</taxon>
        <taxon>Pseudomonadati</taxon>
        <taxon>Pseudomonadota</taxon>
        <taxon>Gammaproteobacteria</taxon>
        <taxon>Methylococcales</taxon>
        <taxon>Methylococcaceae</taxon>
        <taxon>Methylomonas</taxon>
    </lineage>
</organism>
<evidence type="ECO:0000256" key="2">
    <source>
        <dbReference type="ARBA" id="ARBA00022649"/>
    </source>
</evidence>
<evidence type="ECO:0000313" key="9">
    <source>
        <dbReference type="EMBL" id="MDX8127739.1"/>
    </source>
</evidence>
<sequence length="119" mass="13490">MNGIKYLLDTNIIIGMYQHSPAVIDLMQAKRVHIGQCAYSAITRMELLSFPGITPTEETAIHALLNRMARLSITEDVEEQAIRFRRRHKTKLPDSIIGATASFHDLELLTMDKQLQAKL</sequence>
<keyword evidence="3" id="KW-0540">Nuclease</keyword>
<dbReference type="Pfam" id="PF01850">
    <property type="entry name" value="PIN"/>
    <property type="match status" value="1"/>
</dbReference>
<dbReference type="CDD" id="cd18738">
    <property type="entry name" value="PIN_VapC4-5_FitB-like"/>
    <property type="match status" value="1"/>
</dbReference>
<evidence type="ECO:0000313" key="10">
    <source>
        <dbReference type="Proteomes" id="UP001284537"/>
    </source>
</evidence>
<evidence type="ECO:0000256" key="3">
    <source>
        <dbReference type="ARBA" id="ARBA00022722"/>
    </source>
</evidence>
<evidence type="ECO:0000256" key="1">
    <source>
        <dbReference type="ARBA" id="ARBA00001946"/>
    </source>
</evidence>
<comment type="cofactor">
    <cofactor evidence="1">
        <name>Mg(2+)</name>
        <dbReference type="ChEBI" id="CHEBI:18420"/>
    </cofactor>
</comment>
<dbReference type="InterPro" id="IPR002716">
    <property type="entry name" value="PIN_dom"/>
</dbReference>
<dbReference type="InterPro" id="IPR029060">
    <property type="entry name" value="PIN-like_dom_sf"/>
</dbReference>
<comment type="caution">
    <text evidence="9">The sequence shown here is derived from an EMBL/GenBank/DDBJ whole genome shotgun (WGS) entry which is preliminary data.</text>
</comment>
<dbReference type="PANTHER" id="PTHR33653">
    <property type="entry name" value="RIBONUCLEASE VAPC2"/>
    <property type="match status" value="1"/>
</dbReference>
<keyword evidence="10" id="KW-1185">Reference proteome</keyword>
<keyword evidence="4" id="KW-0479">Metal-binding</keyword>
<dbReference type="Gene3D" id="3.40.50.1010">
    <property type="entry name" value="5'-nuclease"/>
    <property type="match status" value="1"/>
</dbReference>
<keyword evidence="5" id="KW-0378">Hydrolase</keyword>
<protein>
    <submittedName>
        <fullName evidence="9">Type II toxin-antitoxin system VapC family toxin</fullName>
    </submittedName>
</protein>
<dbReference type="InterPro" id="IPR050556">
    <property type="entry name" value="Type_II_TA_system_RNase"/>
</dbReference>
<gene>
    <name evidence="9" type="ORF">QLH52_10635</name>
</gene>
<accession>A0ABU4UG84</accession>
<keyword evidence="6" id="KW-0460">Magnesium</keyword>
<proteinExistence type="inferred from homology"/>
<feature type="domain" description="PIN" evidence="8">
    <location>
        <begin position="6"/>
        <end position="116"/>
    </location>
</feature>
<dbReference type="PANTHER" id="PTHR33653:SF1">
    <property type="entry name" value="RIBONUCLEASE VAPC2"/>
    <property type="match status" value="1"/>
</dbReference>
<evidence type="ECO:0000256" key="7">
    <source>
        <dbReference type="ARBA" id="ARBA00038093"/>
    </source>
</evidence>
<dbReference type="Proteomes" id="UP001284537">
    <property type="component" value="Unassembled WGS sequence"/>
</dbReference>
<evidence type="ECO:0000256" key="6">
    <source>
        <dbReference type="ARBA" id="ARBA00022842"/>
    </source>
</evidence>
<dbReference type="EMBL" id="JAXARY010000008">
    <property type="protein sequence ID" value="MDX8127739.1"/>
    <property type="molecule type" value="Genomic_DNA"/>
</dbReference>
<evidence type="ECO:0000256" key="4">
    <source>
        <dbReference type="ARBA" id="ARBA00022723"/>
    </source>
</evidence>
<evidence type="ECO:0000259" key="8">
    <source>
        <dbReference type="Pfam" id="PF01850"/>
    </source>
</evidence>
<dbReference type="SUPFAM" id="SSF88723">
    <property type="entry name" value="PIN domain-like"/>
    <property type="match status" value="1"/>
</dbReference>
<reference evidence="9 10" key="1">
    <citation type="submission" date="2023-11" db="EMBL/GenBank/DDBJ databases">
        <authorList>
            <person name="Ouyang M.-Y."/>
        </authorList>
    </citation>
    <scope>NUCLEOTIDE SEQUENCE [LARGE SCALE GENOMIC DNA]</scope>
    <source>
        <strain evidence="9 10">OY6</strain>
    </source>
</reference>
<evidence type="ECO:0000256" key="5">
    <source>
        <dbReference type="ARBA" id="ARBA00022801"/>
    </source>
</evidence>
<keyword evidence="2" id="KW-1277">Toxin-antitoxin system</keyword>